<keyword evidence="3" id="KW-1185">Reference proteome</keyword>
<name>A0A923S154_9BURK</name>
<organism evidence="2 3">
    <name type="scientific">Ramlibacter albus</name>
    <dbReference type="NCBI Taxonomy" id="2079448"/>
    <lineage>
        <taxon>Bacteria</taxon>
        <taxon>Pseudomonadati</taxon>
        <taxon>Pseudomonadota</taxon>
        <taxon>Betaproteobacteria</taxon>
        <taxon>Burkholderiales</taxon>
        <taxon>Comamonadaceae</taxon>
        <taxon>Ramlibacter</taxon>
    </lineage>
</organism>
<dbReference type="InterPro" id="IPR019734">
    <property type="entry name" value="TPR_rpt"/>
</dbReference>
<comment type="caution">
    <text evidence="2">The sequence shown here is derived from an EMBL/GenBank/DDBJ whole genome shotgun (WGS) entry which is preliminary data.</text>
</comment>
<dbReference type="RefSeq" id="WP_187079753.1">
    <property type="nucleotide sequence ID" value="NZ_JACORU010000001.1"/>
</dbReference>
<protein>
    <submittedName>
        <fullName evidence="2">Glycosyltransferase family protein</fullName>
    </submittedName>
</protein>
<feature type="repeat" description="TPR" evidence="1">
    <location>
        <begin position="150"/>
        <end position="183"/>
    </location>
</feature>
<dbReference type="GO" id="GO:0097363">
    <property type="term" value="F:protein O-acetylglucosaminyltransferase activity"/>
    <property type="evidence" value="ECO:0007669"/>
    <property type="project" value="TreeGrafter"/>
</dbReference>
<reference evidence="2" key="1">
    <citation type="submission" date="2020-08" db="EMBL/GenBank/DDBJ databases">
        <title>Ramlibacter sp. GTP1 16S ribosomal RNA gene genome sequencing and assembly.</title>
        <authorList>
            <person name="Kang M."/>
        </authorList>
    </citation>
    <scope>NUCLEOTIDE SEQUENCE</scope>
    <source>
        <strain evidence="2">GTP1</strain>
    </source>
</reference>
<dbReference type="GO" id="GO:0006493">
    <property type="term" value="P:protein O-linked glycosylation"/>
    <property type="evidence" value="ECO:0007669"/>
    <property type="project" value="InterPro"/>
</dbReference>
<dbReference type="PANTHER" id="PTHR44366:SF1">
    <property type="entry name" value="UDP-N-ACETYLGLUCOSAMINE--PEPTIDE N-ACETYLGLUCOSAMINYLTRANSFERASE 110 KDA SUBUNIT"/>
    <property type="match status" value="1"/>
</dbReference>
<keyword evidence="1" id="KW-0802">TPR repeat</keyword>
<dbReference type="PANTHER" id="PTHR44366">
    <property type="entry name" value="UDP-N-ACETYLGLUCOSAMINE--PEPTIDE N-ACETYLGLUCOSAMINYLTRANSFERASE 110 KDA SUBUNIT"/>
    <property type="match status" value="1"/>
</dbReference>
<dbReference type="EMBL" id="JACORU010000001">
    <property type="protein sequence ID" value="MBC5763298.1"/>
    <property type="molecule type" value="Genomic_DNA"/>
</dbReference>
<dbReference type="AlphaFoldDB" id="A0A923S154"/>
<sequence>MASESTSRSADDEPLDTLVARAVALHRANDLDAAEATYRDILQRAPKHPDALHLLGTIHGQRGDYVTAARLIQEALDQHRDPAYFADLGRALFEMGEFVRSLAAQEAALALNPRFGPAHFNRGRSLMEMARFQDAVDAYTQAIECGQADAVAFRNRGSARQGAGDLEGAIADYRHALQLNPQYLDALLGLSLLTLLTGDLANGWPLYEVRAGVKGTMYRWPADQPLWDGKSPLEGKRILLHAEQGLGDTIQFCRYAKLVAQRGAYVILEVQRELLPLVSGLPGAAVVVARGDPLPPFDLHCPLLGLPMRFGTTLETIPSPGRYLHTPAHLVARWRKLLGKRTRPRVALVWSGSTLHVRDAKRSIQLAQILPFLPEGIEYIGLQKEPRPHDREVLAGQSLVRNIGAQLRDFADTAAVCEICDALVAVDTSVVHLAGALLRPAMVLLPRDPDWRWMLQREDSPWYPTLRLLRQDSHGDWASALRKMQGALRTLTGDSSAIPPPRQEGNR</sequence>
<evidence type="ECO:0000256" key="1">
    <source>
        <dbReference type="PROSITE-ProRule" id="PRU00339"/>
    </source>
</evidence>
<dbReference type="Gene3D" id="1.25.40.10">
    <property type="entry name" value="Tetratricopeptide repeat domain"/>
    <property type="match status" value="2"/>
</dbReference>
<dbReference type="Proteomes" id="UP000596827">
    <property type="component" value="Unassembled WGS sequence"/>
</dbReference>
<dbReference type="InterPro" id="IPR037919">
    <property type="entry name" value="OGT"/>
</dbReference>
<proteinExistence type="predicted"/>
<dbReference type="SUPFAM" id="SSF53756">
    <property type="entry name" value="UDP-Glycosyltransferase/glycogen phosphorylase"/>
    <property type="match status" value="1"/>
</dbReference>
<evidence type="ECO:0000313" key="3">
    <source>
        <dbReference type="Proteomes" id="UP000596827"/>
    </source>
</evidence>
<gene>
    <name evidence="2" type="ORF">H8R02_02465</name>
</gene>
<dbReference type="SMART" id="SM00028">
    <property type="entry name" value="TPR"/>
    <property type="match status" value="5"/>
</dbReference>
<dbReference type="InterPro" id="IPR011990">
    <property type="entry name" value="TPR-like_helical_dom_sf"/>
</dbReference>
<dbReference type="SUPFAM" id="SSF81901">
    <property type="entry name" value="HCP-like"/>
    <property type="match status" value="1"/>
</dbReference>
<dbReference type="Pfam" id="PF13432">
    <property type="entry name" value="TPR_16"/>
    <property type="match status" value="2"/>
</dbReference>
<dbReference type="PROSITE" id="PS50005">
    <property type="entry name" value="TPR"/>
    <property type="match status" value="1"/>
</dbReference>
<accession>A0A923S154</accession>
<dbReference type="Gene3D" id="3.40.50.2000">
    <property type="entry name" value="Glycogen Phosphorylase B"/>
    <property type="match status" value="1"/>
</dbReference>
<dbReference type="Pfam" id="PF14559">
    <property type="entry name" value="TPR_19"/>
    <property type="match status" value="1"/>
</dbReference>
<evidence type="ECO:0000313" key="2">
    <source>
        <dbReference type="EMBL" id="MBC5763298.1"/>
    </source>
</evidence>